<evidence type="ECO:0000256" key="3">
    <source>
        <dbReference type="ARBA" id="ARBA00022723"/>
    </source>
</evidence>
<dbReference type="PROSITE" id="PS00198">
    <property type="entry name" value="4FE4S_FER_1"/>
    <property type="match status" value="1"/>
</dbReference>
<dbReference type="PANTHER" id="PTHR30176:SF3">
    <property type="entry name" value="FERREDOXIN-TYPE PROTEIN NAPH"/>
    <property type="match status" value="1"/>
</dbReference>
<dbReference type="EMBL" id="CP010415">
    <property type="protein sequence ID" value="AJE21929.1"/>
    <property type="molecule type" value="Genomic_DNA"/>
</dbReference>
<evidence type="ECO:0000256" key="1">
    <source>
        <dbReference type="ARBA" id="ARBA00022448"/>
    </source>
</evidence>
<feature type="transmembrane region" description="Helical" evidence="7">
    <location>
        <begin position="194"/>
        <end position="216"/>
    </location>
</feature>
<dbReference type="AlphaFoldDB" id="A0A0C4WN43"/>
<keyword evidence="7" id="KW-0812">Transmembrane</keyword>
<dbReference type="InterPro" id="IPR017896">
    <property type="entry name" value="4Fe4S_Fe-S-bd"/>
</dbReference>
<keyword evidence="7" id="KW-0472">Membrane</keyword>
<dbReference type="InterPro" id="IPR017900">
    <property type="entry name" value="4Fe4S_Fe_S_CS"/>
</dbReference>
<keyword evidence="5" id="KW-0408">Iron</keyword>
<reference evidence="9 10" key="1">
    <citation type="journal article" date="2015" name="PLoS ONE">
        <title>Azotobacter Genomes: The Genome of Azotobacter chroococcum NCIMB 8003 (ATCC 4412).</title>
        <authorList>
            <person name="Robson R.L."/>
            <person name="Jones R."/>
            <person name="Robson R.M."/>
            <person name="Schwartz A."/>
            <person name="Richardson T.H."/>
        </authorList>
    </citation>
    <scope>NUCLEOTIDE SEQUENCE [LARGE SCALE GENOMIC DNA]</scope>
    <source>
        <strain evidence="9 10">NCIMB 8003</strain>
    </source>
</reference>
<dbReference type="Gene3D" id="2.60.40.10">
    <property type="entry name" value="Immunoglobulins"/>
    <property type="match status" value="1"/>
</dbReference>
<keyword evidence="4" id="KW-0249">Electron transport</keyword>
<dbReference type="Pfam" id="PF11614">
    <property type="entry name" value="FixG_C"/>
    <property type="match status" value="1"/>
</dbReference>
<proteinExistence type="predicted"/>
<dbReference type="KEGG" id="acx:Achr_24960"/>
<dbReference type="HOGENOM" id="CLU_032118_0_0_6"/>
<gene>
    <name evidence="9" type="primary">ccoG</name>
    <name evidence="9" type="ORF">Achr_24960</name>
</gene>
<dbReference type="GO" id="GO:0046872">
    <property type="term" value="F:metal ion binding"/>
    <property type="evidence" value="ECO:0007669"/>
    <property type="project" value="UniProtKB-KW"/>
</dbReference>
<dbReference type="InterPro" id="IPR013783">
    <property type="entry name" value="Ig-like_fold"/>
</dbReference>
<dbReference type="FunFam" id="1.10.1060.10:FF:000015">
    <property type="entry name" value="Cytochrome c oxidase accessory protein CcoG"/>
    <property type="match status" value="1"/>
</dbReference>
<evidence type="ECO:0000256" key="5">
    <source>
        <dbReference type="ARBA" id="ARBA00023004"/>
    </source>
</evidence>
<dbReference type="InterPro" id="IPR014116">
    <property type="entry name" value="Cyt_c_oxidase_cbb3_FixG"/>
</dbReference>
<evidence type="ECO:0000313" key="9">
    <source>
        <dbReference type="EMBL" id="AJE21929.1"/>
    </source>
</evidence>
<feature type="transmembrane region" description="Helical" evidence="7">
    <location>
        <begin position="90"/>
        <end position="110"/>
    </location>
</feature>
<dbReference type="NCBIfam" id="TIGR02745">
    <property type="entry name" value="ccoG_rdxA_fixG"/>
    <property type="match status" value="1"/>
</dbReference>
<keyword evidence="1" id="KW-0813">Transport</keyword>
<dbReference type="RefSeq" id="WP_039804826.1">
    <property type="nucleotide sequence ID" value="NZ_CP010415.1"/>
</dbReference>
<dbReference type="GO" id="GO:0005886">
    <property type="term" value="C:plasma membrane"/>
    <property type="evidence" value="ECO:0007669"/>
    <property type="project" value="TreeGrafter"/>
</dbReference>
<evidence type="ECO:0000259" key="8">
    <source>
        <dbReference type="PROSITE" id="PS51379"/>
    </source>
</evidence>
<feature type="transmembrane region" description="Helical" evidence="7">
    <location>
        <begin position="44"/>
        <end position="61"/>
    </location>
</feature>
<evidence type="ECO:0000256" key="6">
    <source>
        <dbReference type="ARBA" id="ARBA00023014"/>
    </source>
</evidence>
<feature type="domain" description="4Fe-4S ferredoxin-type" evidence="8">
    <location>
        <begin position="259"/>
        <end position="288"/>
    </location>
</feature>
<sequence length="470" mass="53587">MSEQIPVRDVTPADKDSDNVDLYVQREKIYTRAFTGLYRNLRRVGGLVLFILFFGTAWLNWDGRQAVWWDLPERKFYIFGATFWPQDFMLLSWLLIICAFGLFFVTVFAGRVWCGYTCPQSVFTWVYMWAEKVTEGDRNQRMKLDKAPMSGQKVLRRMAKYGIWLGVALLTAITFVGYFTPIRQLVPDLLTFEVGGWALFWIAFFTLATYGNAGFLREQVCIYMCPYARFQSVMFDKDTLIVSYDPNRGEKRGPRKKGIDYKAQGLGDCIDCTMCVQVCPTGIDIRDGLQFECIGCAACIDACDTIMEKMNYPKGLISYTTEHTLSGEKTHLLRPRLIGYAIALIAMTSLFGYAVSNRSLVELDVLKDRVLYRENDNGRIENVYILKVMNKAQRDLTFMIEAEGLDGLIYEGQREVRAAAGEILSVPVELSIDPEKLPSSTNDIVFRIQSADDPSIQQDSESRFIGPSVR</sequence>
<keyword evidence="3" id="KW-0479">Metal-binding</keyword>
<name>A0A0C4WN43_9GAMM</name>
<accession>A0A0C4WN43</accession>
<dbReference type="Pfam" id="PF12801">
    <property type="entry name" value="Fer4_5"/>
    <property type="match status" value="1"/>
</dbReference>
<dbReference type="SUPFAM" id="SSF54862">
    <property type="entry name" value="4Fe-4S ferredoxins"/>
    <property type="match status" value="1"/>
</dbReference>
<dbReference type="GO" id="GO:0051539">
    <property type="term" value="F:4 iron, 4 sulfur cluster binding"/>
    <property type="evidence" value="ECO:0007669"/>
    <property type="project" value="UniProtKB-KW"/>
</dbReference>
<evidence type="ECO:0000256" key="7">
    <source>
        <dbReference type="SAM" id="Phobius"/>
    </source>
</evidence>
<organism evidence="9 10">
    <name type="scientific">Azotobacter chroococcum NCIMB 8003</name>
    <dbReference type="NCBI Taxonomy" id="1328314"/>
    <lineage>
        <taxon>Bacteria</taxon>
        <taxon>Pseudomonadati</taxon>
        <taxon>Pseudomonadota</taxon>
        <taxon>Gammaproteobacteria</taxon>
        <taxon>Pseudomonadales</taxon>
        <taxon>Pseudomonadaceae</taxon>
        <taxon>Azotobacter</taxon>
    </lineage>
</organism>
<dbReference type="PANTHER" id="PTHR30176">
    <property type="entry name" value="FERREDOXIN-TYPE PROTEIN NAPH"/>
    <property type="match status" value="1"/>
</dbReference>
<evidence type="ECO:0000256" key="2">
    <source>
        <dbReference type="ARBA" id="ARBA00022485"/>
    </source>
</evidence>
<protein>
    <submittedName>
        <fullName evidence="9">Cbb3-type cytochrome c oxidase accessory protein</fullName>
    </submittedName>
</protein>
<keyword evidence="7" id="KW-1133">Transmembrane helix</keyword>
<evidence type="ECO:0000313" key="10">
    <source>
        <dbReference type="Proteomes" id="UP000068210"/>
    </source>
</evidence>
<feature type="transmembrane region" description="Helical" evidence="7">
    <location>
        <begin position="337"/>
        <end position="355"/>
    </location>
</feature>
<dbReference type="InterPro" id="IPR051684">
    <property type="entry name" value="Electron_Trans/Redox"/>
</dbReference>
<keyword evidence="10" id="KW-1185">Reference proteome</keyword>
<keyword evidence="6" id="KW-0411">Iron-sulfur</keyword>
<dbReference type="InterPro" id="IPR032879">
    <property type="entry name" value="FixG_C"/>
</dbReference>
<dbReference type="Pfam" id="PF13746">
    <property type="entry name" value="Fer4_18"/>
    <property type="match status" value="1"/>
</dbReference>
<dbReference type="PROSITE" id="PS51379">
    <property type="entry name" value="4FE4S_FER_2"/>
    <property type="match status" value="1"/>
</dbReference>
<keyword evidence="2" id="KW-0004">4Fe-4S</keyword>
<dbReference type="Proteomes" id="UP000068210">
    <property type="component" value="Chromosome"/>
</dbReference>
<feature type="transmembrane region" description="Helical" evidence="7">
    <location>
        <begin position="161"/>
        <end position="182"/>
    </location>
</feature>
<evidence type="ECO:0000256" key="4">
    <source>
        <dbReference type="ARBA" id="ARBA00022982"/>
    </source>
</evidence>
<dbReference type="STRING" id="1328314.Achr_24960"/>